<dbReference type="InterPro" id="IPR044068">
    <property type="entry name" value="CB"/>
</dbReference>
<accession>A0A9W6QKU5</accession>
<protein>
    <submittedName>
        <fullName evidence="6">Site-specific integrase</fullName>
    </submittedName>
</protein>
<dbReference type="PANTHER" id="PTHR30349:SF91">
    <property type="entry name" value="INTA PROTEIN"/>
    <property type="match status" value="1"/>
</dbReference>
<feature type="domain" description="Core-binding (CB)" evidence="5">
    <location>
        <begin position="78"/>
        <end position="162"/>
    </location>
</feature>
<dbReference type="InterPro" id="IPR050090">
    <property type="entry name" value="Tyrosine_recombinase_XerCD"/>
</dbReference>
<gene>
    <name evidence="6" type="ORF">Aglo03_27020</name>
</gene>
<evidence type="ECO:0000313" key="6">
    <source>
        <dbReference type="EMBL" id="GLW91886.1"/>
    </source>
</evidence>
<evidence type="ECO:0000313" key="7">
    <source>
        <dbReference type="Proteomes" id="UP001165042"/>
    </source>
</evidence>
<dbReference type="PANTHER" id="PTHR30349">
    <property type="entry name" value="PHAGE INTEGRASE-RELATED"/>
    <property type="match status" value="1"/>
</dbReference>
<keyword evidence="2" id="KW-0233">DNA recombination</keyword>
<dbReference type="AlphaFoldDB" id="A0A9W6QKU5"/>
<dbReference type="InterPro" id="IPR013762">
    <property type="entry name" value="Integrase-like_cat_sf"/>
</dbReference>
<evidence type="ECO:0000259" key="4">
    <source>
        <dbReference type="PROSITE" id="PS51898"/>
    </source>
</evidence>
<evidence type="ECO:0000256" key="3">
    <source>
        <dbReference type="PROSITE-ProRule" id="PRU01248"/>
    </source>
</evidence>
<dbReference type="Gene3D" id="1.10.150.130">
    <property type="match status" value="1"/>
</dbReference>
<feature type="domain" description="Tyr recombinase" evidence="4">
    <location>
        <begin position="183"/>
        <end position="428"/>
    </location>
</feature>
<sequence>MPRKKRPEGTRAPNGASSIYYSEYDQKWHGRVTMGIKDNGQPDRPHVKRATEAEVIEAVRALEKQRDAGTVRKTGQRWTVERWLVFWVENIAAPSVRPGTMTGYRTSVYKHLTPGIGAHRLEKLTPEHLEALYSRMTATKVYKPATIHLVHRTVRVALNEAKRRKYITENPASLAKPPKVEEEEIEPFTDGEVLKIVTTAAKPNRRRQRARWTVSLATGLRRGEALGLRWPDITITWRHGCSPKAPCGKRAAKTCPERRGRGRMKIRYALHQRRWEHGCDGACGASPAAKCPSRHSGGLVLAPVKSRAGRRVIGLPHQLCVELEEHREIQEHERHAAGQLWQGLDLVFTNLTGGPIHFSEDFRAWKALLGDAGVRDARLHDARHTAATMLLILGVPLPVVMKLMGWSNAAVAARYLHVVDEILDSVADQVGDRMWNLNDDTEDDDDEGDLAQVISL</sequence>
<proteinExistence type="predicted"/>
<dbReference type="Proteomes" id="UP001165042">
    <property type="component" value="Unassembled WGS sequence"/>
</dbReference>
<keyword evidence="7" id="KW-1185">Reference proteome</keyword>
<comment type="caution">
    <text evidence="6">The sequence shown here is derived from an EMBL/GenBank/DDBJ whole genome shotgun (WGS) entry which is preliminary data.</text>
</comment>
<evidence type="ECO:0000259" key="5">
    <source>
        <dbReference type="PROSITE" id="PS51900"/>
    </source>
</evidence>
<dbReference type="PROSITE" id="PS51900">
    <property type="entry name" value="CB"/>
    <property type="match status" value="1"/>
</dbReference>
<dbReference type="EMBL" id="BSSD01000004">
    <property type="protein sequence ID" value="GLW91886.1"/>
    <property type="molecule type" value="Genomic_DNA"/>
</dbReference>
<name>A0A9W6QKU5_9PSEU</name>
<dbReference type="GO" id="GO:0015074">
    <property type="term" value="P:DNA integration"/>
    <property type="evidence" value="ECO:0007669"/>
    <property type="project" value="UniProtKB-KW"/>
</dbReference>
<keyword evidence="1 3" id="KW-0238">DNA-binding</keyword>
<dbReference type="Gene3D" id="1.10.443.10">
    <property type="entry name" value="Intergrase catalytic core"/>
    <property type="match status" value="1"/>
</dbReference>
<evidence type="ECO:0000256" key="1">
    <source>
        <dbReference type="ARBA" id="ARBA00023125"/>
    </source>
</evidence>
<dbReference type="GO" id="GO:0006310">
    <property type="term" value="P:DNA recombination"/>
    <property type="evidence" value="ECO:0007669"/>
    <property type="project" value="UniProtKB-KW"/>
</dbReference>
<dbReference type="RefSeq" id="WP_285610666.1">
    <property type="nucleotide sequence ID" value="NZ_BSSD01000004.1"/>
</dbReference>
<organism evidence="6 7">
    <name type="scientific">Actinokineospora globicatena</name>
    <dbReference type="NCBI Taxonomy" id="103729"/>
    <lineage>
        <taxon>Bacteria</taxon>
        <taxon>Bacillati</taxon>
        <taxon>Actinomycetota</taxon>
        <taxon>Actinomycetes</taxon>
        <taxon>Pseudonocardiales</taxon>
        <taxon>Pseudonocardiaceae</taxon>
        <taxon>Actinokineospora</taxon>
    </lineage>
</organism>
<dbReference type="InterPro" id="IPR010998">
    <property type="entry name" value="Integrase_recombinase_N"/>
</dbReference>
<evidence type="ECO:0000256" key="2">
    <source>
        <dbReference type="ARBA" id="ARBA00023172"/>
    </source>
</evidence>
<dbReference type="InterPro" id="IPR011010">
    <property type="entry name" value="DNA_brk_join_enz"/>
</dbReference>
<dbReference type="Pfam" id="PF00589">
    <property type="entry name" value="Phage_integrase"/>
    <property type="match status" value="1"/>
</dbReference>
<dbReference type="InterPro" id="IPR002104">
    <property type="entry name" value="Integrase_catalytic"/>
</dbReference>
<dbReference type="SUPFAM" id="SSF56349">
    <property type="entry name" value="DNA breaking-rejoining enzymes"/>
    <property type="match status" value="1"/>
</dbReference>
<dbReference type="PROSITE" id="PS51898">
    <property type="entry name" value="TYR_RECOMBINASE"/>
    <property type="match status" value="1"/>
</dbReference>
<dbReference type="GO" id="GO:0003677">
    <property type="term" value="F:DNA binding"/>
    <property type="evidence" value="ECO:0007669"/>
    <property type="project" value="UniProtKB-UniRule"/>
</dbReference>
<reference evidence="6" key="1">
    <citation type="submission" date="2023-02" db="EMBL/GenBank/DDBJ databases">
        <title>Actinokineospora globicatena NBRC 15670.</title>
        <authorList>
            <person name="Ichikawa N."/>
            <person name="Sato H."/>
            <person name="Tonouchi N."/>
        </authorList>
    </citation>
    <scope>NUCLEOTIDE SEQUENCE</scope>
    <source>
        <strain evidence="6">NBRC 15670</strain>
    </source>
</reference>
<dbReference type="CDD" id="cd01189">
    <property type="entry name" value="INT_ICEBs1_C_like"/>
    <property type="match status" value="1"/>
</dbReference>